<feature type="compositionally biased region" description="Polar residues" evidence="2">
    <location>
        <begin position="75"/>
        <end position="88"/>
    </location>
</feature>
<dbReference type="SUPFAM" id="SSF57701">
    <property type="entry name" value="Zn2/Cys6 DNA-binding domain"/>
    <property type="match status" value="1"/>
</dbReference>
<dbReference type="AlphaFoldDB" id="A0A9P9JJ89"/>
<dbReference type="EMBL" id="JAGMUV010000001">
    <property type="protein sequence ID" value="KAH7176411.1"/>
    <property type="molecule type" value="Genomic_DNA"/>
</dbReference>
<organism evidence="4 5">
    <name type="scientific">Dactylonectria macrodidyma</name>
    <dbReference type="NCBI Taxonomy" id="307937"/>
    <lineage>
        <taxon>Eukaryota</taxon>
        <taxon>Fungi</taxon>
        <taxon>Dikarya</taxon>
        <taxon>Ascomycota</taxon>
        <taxon>Pezizomycotina</taxon>
        <taxon>Sordariomycetes</taxon>
        <taxon>Hypocreomycetidae</taxon>
        <taxon>Hypocreales</taxon>
        <taxon>Nectriaceae</taxon>
        <taxon>Dactylonectria</taxon>
    </lineage>
</organism>
<dbReference type="Pfam" id="PF00172">
    <property type="entry name" value="Zn_clus"/>
    <property type="match status" value="1"/>
</dbReference>
<dbReference type="PANTHER" id="PTHR38791">
    <property type="entry name" value="ZN(II)2CYS6 TRANSCRIPTION FACTOR (EUROFUNG)-RELATED-RELATED"/>
    <property type="match status" value="1"/>
</dbReference>
<sequence length="507" mass="56763">MVYPGTRSSGCGLCRKRKIKCDERRPGCRRCEQHMSQCPGYDRPLEIRFCLGPHGKRFSEPMAEASSPMEPAAPTSSRPLSTTTQTADMQAEAVNDSELTPPSTLRVISTWDEESVIYFLTEYSVSPLPGMYSGHLDFLPSLVMSSSSASPLRPATRASAYLALSRYYKSQELYNRARRCYGVTLRSVNAILSQAPETWQDDTVAAIMLLHYFEDMDGEVFSNRAAHLRGIAGLYKVRRQSLLSKLPGCSLYSWAFSQLQIHAFITRTSYECLTIPAPEPDVNHPPTGMTVTVAKVGRFWYSLAERLAVIRLDPGSHHQRRLLLSSMHEAMRIQMDMGAWETSLPAPWKPRRTVGNGGRLLVTYSNRWWGTIWMMYHAVQIIFYHGVLQCCQSLLTLKVDDNGFSRELIQSSMAMAKRNIAQLTKLVCGSIRCLLGEVDANGQALSVPDYKGSICYNLVWPLVLVARSNWSTEDQVQLCKGTLTQIRTMYGINLAESAQGVATLLLS</sequence>
<gene>
    <name evidence="4" type="ORF">EDB81DRAFT_772586</name>
</gene>
<dbReference type="PROSITE" id="PS00463">
    <property type="entry name" value="ZN2_CY6_FUNGAL_1"/>
    <property type="match status" value="1"/>
</dbReference>
<feature type="compositionally biased region" description="Low complexity" evidence="2">
    <location>
        <begin position="60"/>
        <end position="74"/>
    </location>
</feature>
<dbReference type="CDD" id="cd00067">
    <property type="entry name" value="GAL4"/>
    <property type="match status" value="1"/>
</dbReference>
<keyword evidence="1" id="KW-0539">Nucleus</keyword>
<keyword evidence="5" id="KW-1185">Reference proteome</keyword>
<evidence type="ECO:0000313" key="5">
    <source>
        <dbReference type="Proteomes" id="UP000738349"/>
    </source>
</evidence>
<name>A0A9P9JJ89_9HYPO</name>
<proteinExistence type="predicted"/>
<reference evidence="4" key="1">
    <citation type="journal article" date="2021" name="Nat. Commun.">
        <title>Genetic determinants of endophytism in the Arabidopsis root mycobiome.</title>
        <authorList>
            <person name="Mesny F."/>
            <person name="Miyauchi S."/>
            <person name="Thiergart T."/>
            <person name="Pickel B."/>
            <person name="Atanasova L."/>
            <person name="Karlsson M."/>
            <person name="Huettel B."/>
            <person name="Barry K.W."/>
            <person name="Haridas S."/>
            <person name="Chen C."/>
            <person name="Bauer D."/>
            <person name="Andreopoulos W."/>
            <person name="Pangilinan J."/>
            <person name="LaButti K."/>
            <person name="Riley R."/>
            <person name="Lipzen A."/>
            <person name="Clum A."/>
            <person name="Drula E."/>
            <person name="Henrissat B."/>
            <person name="Kohler A."/>
            <person name="Grigoriev I.V."/>
            <person name="Martin F.M."/>
            <person name="Hacquard S."/>
        </authorList>
    </citation>
    <scope>NUCLEOTIDE SEQUENCE</scope>
    <source>
        <strain evidence="4">MPI-CAGE-AT-0147</strain>
    </source>
</reference>
<protein>
    <recommendedName>
        <fullName evidence="3">Zn(2)-C6 fungal-type domain-containing protein</fullName>
    </recommendedName>
</protein>
<dbReference type="GO" id="GO:0000981">
    <property type="term" value="F:DNA-binding transcription factor activity, RNA polymerase II-specific"/>
    <property type="evidence" value="ECO:0007669"/>
    <property type="project" value="InterPro"/>
</dbReference>
<dbReference type="PANTHER" id="PTHR38791:SF12">
    <property type="entry name" value="TRANSCRIPTION FACTOR DOMAIN-CONTAINING PROTEIN-RELATED"/>
    <property type="match status" value="1"/>
</dbReference>
<dbReference type="GO" id="GO:0008270">
    <property type="term" value="F:zinc ion binding"/>
    <property type="evidence" value="ECO:0007669"/>
    <property type="project" value="InterPro"/>
</dbReference>
<dbReference type="InterPro" id="IPR053175">
    <property type="entry name" value="DHMBA_Reg_Transcription_Factor"/>
</dbReference>
<dbReference type="InterPro" id="IPR036864">
    <property type="entry name" value="Zn2-C6_fun-type_DNA-bd_sf"/>
</dbReference>
<accession>A0A9P9JJ89</accession>
<dbReference type="Proteomes" id="UP000738349">
    <property type="component" value="Unassembled WGS sequence"/>
</dbReference>
<evidence type="ECO:0000256" key="1">
    <source>
        <dbReference type="ARBA" id="ARBA00023242"/>
    </source>
</evidence>
<evidence type="ECO:0000256" key="2">
    <source>
        <dbReference type="SAM" id="MobiDB-lite"/>
    </source>
</evidence>
<dbReference type="PROSITE" id="PS50048">
    <property type="entry name" value="ZN2_CY6_FUNGAL_2"/>
    <property type="match status" value="1"/>
</dbReference>
<evidence type="ECO:0000259" key="3">
    <source>
        <dbReference type="PROSITE" id="PS50048"/>
    </source>
</evidence>
<feature type="domain" description="Zn(2)-C6 fungal-type" evidence="3">
    <location>
        <begin position="10"/>
        <end position="38"/>
    </location>
</feature>
<feature type="region of interest" description="Disordered" evidence="2">
    <location>
        <begin position="60"/>
        <end position="99"/>
    </location>
</feature>
<comment type="caution">
    <text evidence="4">The sequence shown here is derived from an EMBL/GenBank/DDBJ whole genome shotgun (WGS) entry which is preliminary data.</text>
</comment>
<dbReference type="Gene3D" id="4.10.240.10">
    <property type="entry name" value="Zn(2)-C6 fungal-type DNA-binding domain"/>
    <property type="match status" value="1"/>
</dbReference>
<dbReference type="OrthoDB" id="4491390at2759"/>
<dbReference type="SMART" id="SM00066">
    <property type="entry name" value="GAL4"/>
    <property type="match status" value="1"/>
</dbReference>
<dbReference type="InterPro" id="IPR001138">
    <property type="entry name" value="Zn2Cys6_DnaBD"/>
</dbReference>
<evidence type="ECO:0000313" key="4">
    <source>
        <dbReference type="EMBL" id="KAH7176411.1"/>
    </source>
</evidence>